<feature type="chain" id="PRO_5047263442" evidence="2">
    <location>
        <begin position="27"/>
        <end position="259"/>
    </location>
</feature>
<name>A0ABV7E9N6_9SPHN</name>
<keyword evidence="1" id="KW-0472">Membrane</keyword>
<protein>
    <submittedName>
        <fullName evidence="3">TIGR02186 family protein</fullName>
    </submittedName>
</protein>
<evidence type="ECO:0000256" key="2">
    <source>
        <dbReference type="SAM" id="SignalP"/>
    </source>
</evidence>
<keyword evidence="4" id="KW-1185">Reference proteome</keyword>
<dbReference type="RefSeq" id="WP_336927182.1">
    <property type="nucleotide sequence ID" value="NZ_JBANRO010000012.1"/>
</dbReference>
<dbReference type="Proteomes" id="UP001595456">
    <property type="component" value="Unassembled WGS sequence"/>
</dbReference>
<organism evidence="3 4">
    <name type="scientific">Alteraurantiacibacter palmitatis</name>
    <dbReference type="NCBI Taxonomy" id="2054628"/>
    <lineage>
        <taxon>Bacteria</taxon>
        <taxon>Pseudomonadati</taxon>
        <taxon>Pseudomonadota</taxon>
        <taxon>Alphaproteobacteria</taxon>
        <taxon>Sphingomonadales</taxon>
        <taxon>Erythrobacteraceae</taxon>
        <taxon>Alteraurantiacibacter</taxon>
    </lineage>
</organism>
<dbReference type="InterPro" id="IPR019088">
    <property type="entry name" value="CHP02186-rel_TM"/>
</dbReference>
<sequence length="259" mass="28141">MRGLGIFAALLAVLAALWAPPLRAQADPILVTEISQHEVLVRQGFTGAELLLFGAILEPDGRRGGDDYDIVVILRGPSQAIRIREKQRIAGIWVNAEATSFRSVPSFFALASSAPVAEIVDPRTAAIYEFGLDQLQLSPTGTIDQAQYDRFTAGLVDLRRRLGLFQQNENSVTISEGVLYQARISLPSNVVVGRYVAETFAVRDGRVIASASVDVDVRKEGFDRVVAEQSQENAFAYGLLAVAMSVFMGWAAGRLYALV</sequence>
<feature type="signal peptide" evidence="2">
    <location>
        <begin position="1"/>
        <end position="26"/>
    </location>
</feature>
<keyword evidence="2" id="KW-0732">Signal</keyword>
<feature type="transmembrane region" description="Helical" evidence="1">
    <location>
        <begin position="234"/>
        <end position="257"/>
    </location>
</feature>
<keyword evidence="1" id="KW-1133">Transmembrane helix</keyword>
<evidence type="ECO:0000313" key="4">
    <source>
        <dbReference type="Proteomes" id="UP001595456"/>
    </source>
</evidence>
<dbReference type="EMBL" id="JBHRST010000019">
    <property type="protein sequence ID" value="MFC3098531.1"/>
    <property type="molecule type" value="Genomic_DNA"/>
</dbReference>
<accession>A0ABV7E9N6</accession>
<dbReference type="Pfam" id="PF09608">
    <property type="entry name" value="Alph_Pro_TM"/>
    <property type="match status" value="1"/>
</dbReference>
<gene>
    <name evidence="3" type="ORF">ACFODU_12110</name>
</gene>
<proteinExistence type="predicted"/>
<comment type="caution">
    <text evidence="3">The sequence shown here is derived from an EMBL/GenBank/DDBJ whole genome shotgun (WGS) entry which is preliminary data.</text>
</comment>
<keyword evidence="1" id="KW-0812">Transmembrane</keyword>
<reference evidence="4" key="1">
    <citation type="journal article" date="2019" name="Int. J. Syst. Evol. Microbiol.">
        <title>The Global Catalogue of Microorganisms (GCM) 10K type strain sequencing project: providing services to taxonomists for standard genome sequencing and annotation.</title>
        <authorList>
            <consortium name="The Broad Institute Genomics Platform"/>
            <consortium name="The Broad Institute Genome Sequencing Center for Infectious Disease"/>
            <person name="Wu L."/>
            <person name="Ma J."/>
        </authorList>
    </citation>
    <scope>NUCLEOTIDE SEQUENCE [LARGE SCALE GENOMIC DNA]</scope>
    <source>
        <strain evidence="4">KCTC 52607</strain>
    </source>
</reference>
<evidence type="ECO:0000256" key="1">
    <source>
        <dbReference type="SAM" id="Phobius"/>
    </source>
</evidence>
<evidence type="ECO:0000313" key="3">
    <source>
        <dbReference type="EMBL" id="MFC3098531.1"/>
    </source>
</evidence>